<evidence type="ECO:0000259" key="2">
    <source>
        <dbReference type="Pfam" id="PF01557"/>
    </source>
</evidence>
<evidence type="ECO:0000256" key="1">
    <source>
        <dbReference type="ARBA" id="ARBA00023239"/>
    </source>
</evidence>
<reference evidence="3 4" key="1">
    <citation type="submission" date="2016-10" db="EMBL/GenBank/DDBJ databases">
        <authorList>
            <person name="de Groot N.N."/>
        </authorList>
    </citation>
    <scope>NUCLEOTIDE SEQUENCE [LARGE SCALE GENOMIC DNA]</scope>
    <source>
        <strain evidence="3 4">DSM 21632</strain>
    </source>
</reference>
<dbReference type="Proteomes" id="UP000199163">
    <property type="component" value="Unassembled WGS sequence"/>
</dbReference>
<sequence length="260" mass="29284">MKRLDVKAIAEKIDYHQQNGIEMVKITNEYPELTVEEAYDIQKLTIQRYVERNDPVIGWKMGLTSKAKQISMGVDEPIYGRLTESMELREPVLHVKDLIHPKVEPEFAFVMNKELKGGNVKPRDVWAAADGIYLALEVIDSRYENFKFTLPDVVADNASSTKFVLGSQVFSPSYTQWDQVKVTMHKNGEEVQSGYGKAVLEHPVHSVVELTKMMNRDNLTIKPGMAVLVGGITEAVSVEEGDILNVEYEGLDTLNLAINE</sequence>
<dbReference type="STRING" id="568899.SAMN05192534_13020"/>
<dbReference type="AlphaFoldDB" id="A0A1G8JA41"/>
<protein>
    <submittedName>
        <fullName evidence="3">2-oxo-3-hexenedioate decarboxylase</fullName>
    </submittedName>
</protein>
<dbReference type="InterPro" id="IPR050772">
    <property type="entry name" value="Hydratase-Decarb/MhpD_sf"/>
</dbReference>
<keyword evidence="1" id="KW-0456">Lyase</keyword>
<dbReference type="Gene3D" id="3.90.850.10">
    <property type="entry name" value="Fumarylacetoacetase-like, C-terminal domain"/>
    <property type="match status" value="1"/>
</dbReference>
<feature type="domain" description="Fumarylacetoacetase-like C-terminal" evidence="2">
    <location>
        <begin position="99"/>
        <end position="255"/>
    </location>
</feature>
<organism evidence="3 4">
    <name type="scientific">Alteribacillus persepolensis</name>
    <dbReference type="NCBI Taxonomy" id="568899"/>
    <lineage>
        <taxon>Bacteria</taxon>
        <taxon>Bacillati</taxon>
        <taxon>Bacillota</taxon>
        <taxon>Bacilli</taxon>
        <taxon>Bacillales</taxon>
        <taxon>Bacillaceae</taxon>
        <taxon>Alteribacillus</taxon>
    </lineage>
</organism>
<dbReference type="EMBL" id="FNDK01000030">
    <property type="protein sequence ID" value="SDI27510.1"/>
    <property type="molecule type" value="Genomic_DNA"/>
</dbReference>
<evidence type="ECO:0000313" key="4">
    <source>
        <dbReference type="Proteomes" id="UP000199163"/>
    </source>
</evidence>
<dbReference type="PANTHER" id="PTHR30143:SF0">
    <property type="entry name" value="2-KETO-4-PENTENOATE HYDRATASE"/>
    <property type="match status" value="1"/>
</dbReference>
<evidence type="ECO:0000313" key="3">
    <source>
        <dbReference type="EMBL" id="SDI27510.1"/>
    </source>
</evidence>
<dbReference type="InterPro" id="IPR011234">
    <property type="entry name" value="Fumarylacetoacetase-like_C"/>
</dbReference>
<keyword evidence="4" id="KW-1185">Reference proteome</keyword>
<dbReference type="InterPro" id="IPR036663">
    <property type="entry name" value="Fumarylacetoacetase_C_sf"/>
</dbReference>
<dbReference type="Pfam" id="PF01557">
    <property type="entry name" value="FAA_hydrolase"/>
    <property type="match status" value="1"/>
</dbReference>
<dbReference type="GO" id="GO:0005737">
    <property type="term" value="C:cytoplasm"/>
    <property type="evidence" value="ECO:0007669"/>
    <property type="project" value="TreeGrafter"/>
</dbReference>
<dbReference type="GO" id="GO:0008684">
    <property type="term" value="F:2-oxopent-4-enoate hydratase activity"/>
    <property type="evidence" value="ECO:0007669"/>
    <property type="project" value="TreeGrafter"/>
</dbReference>
<proteinExistence type="predicted"/>
<gene>
    <name evidence="3" type="ORF">SAMN05192534_13020</name>
</gene>
<accession>A0A1G8JA41</accession>
<name>A0A1G8JA41_9BACI</name>
<dbReference type="SUPFAM" id="SSF56529">
    <property type="entry name" value="FAH"/>
    <property type="match status" value="1"/>
</dbReference>
<dbReference type="PANTHER" id="PTHR30143">
    <property type="entry name" value="ACID HYDRATASE"/>
    <property type="match status" value="1"/>
</dbReference>